<feature type="region of interest" description="Disordered" evidence="1">
    <location>
        <begin position="37"/>
        <end position="56"/>
    </location>
</feature>
<accession>A0A0D5XSB5</accession>
<reference evidence="2 3" key="1">
    <citation type="journal article" date="2015" name="Mol. Plant Microbe Interact.">
        <title>Comparative Genomic Analysis of Pseudomonas chlororaphis PCL1606 Reveals New Insight into Antifungal Compounds Involved in Biocontrol.</title>
        <authorList>
            <person name="Calderon C.E."/>
            <person name="Ramos C."/>
            <person name="de Vicente A."/>
            <person name="Cazorla F.M."/>
        </authorList>
    </citation>
    <scope>NUCLEOTIDE SEQUENCE [LARGE SCALE GENOMIC DNA]</scope>
    <source>
        <strain evidence="2 3">PCL1606</strain>
    </source>
</reference>
<dbReference type="AlphaFoldDB" id="A0A0D5XSB5"/>
<organism evidence="2 3">
    <name type="scientific">Pseudomonas chlororaphis</name>
    <dbReference type="NCBI Taxonomy" id="587753"/>
    <lineage>
        <taxon>Bacteria</taxon>
        <taxon>Pseudomonadati</taxon>
        <taxon>Pseudomonadota</taxon>
        <taxon>Gammaproteobacteria</taxon>
        <taxon>Pseudomonadales</taxon>
        <taxon>Pseudomonadaceae</taxon>
        <taxon>Pseudomonas</taxon>
    </lineage>
</organism>
<evidence type="ECO:0000256" key="1">
    <source>
        <dbReference type="SAM" id="MobiDB-lite"/>
    </source>
</evidence>
<evidence type="ECO:0000313" key="2">
    <source>
        <dbReference type="EMBL" id="AKA21986.1"/>
    </source>
</evidence>
<dbReference type="PATRIC" id="fig|587753.10.peg.532"/>
<name>A0A0D5XSB5_9PSED</name>
<dbReference type="EMBL" id="CP011110">
    <property type="protein sequence ID" value="AKA21986.1"/>
    <property type="molecule type" value="Genomic_DNA"/>
</dbReference>
<gene>
    <name evidence="2" type="ORF">PCL1606_05310</name>
</gene>
<protein>
    <submittedName>
        <fullName evidence="2">Uncharacterized protein</fullName>
    </submittedName>
</protein>
<proteinExistence type="predicted"/>
<dbReference type="Proteomes" id="UP000032748">
    <property type="component" value="Chromosome"/>
</dbReference>
<feature type="compositionally biased region" description="Basic and acidic residues" evidence="1">
    <location>
        <begin position="45"/>
        <end position="56"/>
    </location>
</feature>
<dbReference type="KEGG" id="pcz:PCL1606_05310"/>
<sequence>MLPRATVRGLYIGGLPMTASPRHRPVALQLSRPRVASVAAAEPQRGCDRQRSCRTT</sequence>
<evidence type="ECO:0000313" key="3">
    <source>
        <dbReference type="Proteomes" id="UP000032748"/>
    </source>
</evidence>